<reference evidence="2" key="1">
    <citation type="submission" date="2009-05" db="EMBL/GenBank/DDBJ databases">
        <authorList>
            <person name="Harkins D.M."/>
            <person name="DeShazer D."/>
            <person name="Woods D.E."/>
            <person name="Brinkac L.M."/>
            <person name="Brown K.A."/>
            <person name="Hung G.C."/>
            <person name="Tuanyok A."/>
            <person name="Zhang B."/>
            <person name="Nierman W.C."/>
        </authorList>
    </citation>
    <scope>NUCLEOTIDE SEQUENCE [LARGE SCALE GENOMIC DNA]</scope>
    <source>
        <strain evidence="2">1710a</strain>
    </source>
</reference>
<dbReference type="AlphaFoldDB" id="A0A0E1VYR0"/>
<gene>
    <name evidence="2" type="ORF">BURPS1710A_A1687</name>
</gene>
<dbReference type="HOGENOM" id="CLU_3197094_0_0_4"/>
<protein>
    <submittedName>
        <fullName evidence="2">Uncharacterized protein</fullName>
    </submittedName>
</protein>
<dbReference type="Proteomes" id="UP000001812">
    <property type="component" value="Chromosome II"/>
</dbReference>
<evidence type="ECO:0000313" key="2">
    <source>
        <dbReference type="EMBL" id="EET05314.1"/>
    </source>
</evidence>
<organism evidence="2">
    <name type="scientific">Burkholderia pseudomallei 1710a</name>
    <dbReference type="NCBI Taxonomy" id="320371"/>
    <lineage>
        <taxon>Bacteria</taxon>
        <taxon>Pseudomonadati</taxon>
        <taxon>Pseudomonadota</taxon>
        <taxon>Betaproteobacteria</taxon>
        <taxon>Burkholderiales</taxon>
        <taxon>Burkholderiaceae</taxon>
        <taxon>Burkholderia</taxon>
        <taxon>pseudomallei group</taxon>
    </lineage>
</organism>
<name>A0A0E1VYR0_BURPE</name>
<dbReference type="EMBL" id="CM000833">
    <property type="protein sequence ID" value="EET05314.1"/>
    <property type="molecule type" value="Genomic_DNA"/>
</dbReference>
<proteinExistence type="predicted"/>
<accession>A0A0E1VYR0</accession>
<feature type="compositionally biased region" description="Basic and acidic residues" evidence="1">
    <location>
        <begin position="36"/>
        <end position="45"/>
    </location>
</feature>
<sequence>MRGLIDRALNSDRVMHPARLAPETAERGTSRNALDSARDVHDVYG</sequence>
<feature type="region of interest" description="Disordered" evidence="1">
    <location>
        <begin position="15"/>
        <end position="45"/>
    </location>
</feature>
<evidence type="ECO:0000256" key="1">
    <source>
        <dbReference type="SAM" id="MobiDB-lite"/>
    </source>
</evidence>